<dbReference type="Proteomes" id="UP001243717">
    <property type="component" value="Unassembled WGS sequence"/>
</dbReference>
<dbReference type="RefSeq" id="WP_308985178.1">
    <property type="nucleotide sequence ID" value="NZ_JARXIC010000013.1"/>
</dbReference>
<reference evidence="1 2" key="1">
    <citation type="submission" date="2023-04" db="EMBL/GenBank/DDBJ databases">
        <title>A novel bacteria isolated from coastal sediment.</title>
        <authorList>
            <person name="Liu X.-J."/>
            <person name="Du Z.-J."/>
        </authorList>
    </citation>
    <scope>NUCLEOTIDE SEQUENCE [LARGE SCALE GENOMIC DNA]</scope>
    <source>
        <strain evidence="1 2">SDUM461004</strain>
    </source>
</reference>
<gene>
    <name evidence="1" type="ORF">QEH59_09755</name>
</gene>
<organism evidence="1 2">
    <name type="scientific">Thalassobacterium sedimentorum</name>
    <dbReference type="NCBI Taxonomy" id="3041258"/>
    <lineage>
        <taxon>Bacteria</taxon>
        <taxon>Pseudomonadati</taxon>
        <taxon>Verrucomicrobiota</taxon>
        <taxon>Opitutia</taxon>
        <taxon>Puniceicoccales</taxon>
        <taxon>Coraliomargaritaceae</taxon>
        <taxon>Thalassobacterium</taxon>
    </lineage>
</organism>
<keyword evidence="2" id="KW-1185">Reference proteome</keyword>
<sequence>MSLQRGLDILAQRIEQVPECLRQTLAPSLPTPVFAGAAREVITTGIGSSEAAAKYLQAQLNRIPQQHAEFLPTCAFYGELPAASARKHLVVFTQGLSPNAQIVLARRSQFAGLTLVTSSTLEGQRQAGKTDRAQLLQDLEAEGASIVTHPMEDEFEILPRIIGPACALLAAWKVAASVAEAQSTVAQARISDMLDAVWAVDLPDTELLERCAHELLAGVDFYFSDCSSLYAQNLAAKVLETVFCAPPRIRDLFDYSHGPFQAERAQPGHRWIFTSEQPAALDLVARLSPLLERVNPPVIIQSPVPEPYAIFYYERFLNAVVLRAAKLAGYNLIDWPGKLEDGEGYALQQPYAREL</sequence>
<dbReference type="SUPFAM" id="SSF53697">
    <property type="entry name" value="SIS domain"/>
    <property type="match status" value="1"/>
</dbReference>
<dbReference type="InterPro" id="IPR046348">
    <property type="entry name" value="SIS_dom_sf"/>
</dbReference>
<evidence type="ECO:0000313" key="1">
    <source>
        <dbReference type="EMBL" id="MDQ8194711.1"/>
    </source>
</evidence>
<dbReference type="EMBL" id="JARXIC010000013">
    <property type="protein sequence ID" value="MDQ8194711.1"/>
    <property type="molecule type" value="Genomic_DNA"/>
</dbReference>
<comment type="caution">
    <text evidence="1">The sequence shown here is derived from an EMBL/GenBank/DDBJ whole genome shotgun (WGS) entry which is preliminary data.</text>
</comment>
<evidence type="ECO:0000313" key="2">
    <source>
        <dbReference type="Proteomes" id="UP001243717"/>
    </source>
</evidence>
<accession>A0ABU1AIS2</accession>
<name>A0ABU1AIS2_9BACT</name>
<evidence type="ECO:0008006" key="3">
    <source>
        <dbReference type="Google" id="ProtNLM"/>
    </source>
</evidence>
<protein>
    <recommendedName>
        <fullName evidence="3">SIS domain-containing protein</fullName>
    </recommendedName>
</protein>
<proteinExistence type="predicted"/>